<proteinExistence type="predicted"/>
<dbReference type="Pfam" id="PF00931">
    <property type="entry name" value="NB-ARC"/>
    <property type="match status" value="1"/>
</dbReference>
<dbReference type="InterPro" id="IPR027417">
    <property type="entry name" value="P-loop_NTPase"/>
</dbReference>
<keyword evidence="3" id="KW-1185">Reference proteome</keyword>
<dbReference type="PANTHER" id="PTHR33377">
    <property type="entry name" value="OS10G0134700 PROTEIN-RELATED"/>
    <property type="match status" value="1"/>
</dbReference>
<evidence type="ECO:0000313" key="2">
    <source>
        <dbReference type="EMBL" id="KAF8666410.1"/>
    </source>
</evidence>
<gene>
    <name evidence="2" type="ORF">HU200_053517</name>
</gene>
<dbReference type="Gene3D" id="3.40.50.300">
    <property type="entry name" value="P-loop containing nucleotide triphosphate hydrolases"/>
    <property type="match status" value="2"/>
</dbReference>
<evidence type="ECO:0000313" key="3">
    <source>
        <dbReference type="Proteomes" id="UP000636709"/>
    </source>
</evidence>
<dbReference type="Proteomes" id="UP000636709">
    <property type="component" value="Unassembled WGS sequence"/>
</dbReference>
<dbReference type="OrthoDB" id="648973at2759"/>
<organism evidence="2 3">
    <name type="scientific">Digitaria exilis</name>
    <dbReference type="NCBI Taxonomy" id="1010633"/>
    <lineage>
        <taxon>Eukaryota</taxon>
        <taxon>Viridiplantae</taxon>
        <taxon>Streptophyta</taxon>
        <taxon>Embryophyta</taxon>
        <taxon>Tracheophyta</taxon>
        <taxon>Spermatophyta</taxon>
        <taxon>Magnoliopsida</taxon>
        <taxon>Liliopsida</taxon>
        <taxon>Poales</taxon>
        <taxon>Poaceae</taxon>
        <taxon>PACMAD clade</taxon>
        <taxon>Panicoideae</taxon>
        <taxon>Panicodae</taxon>
        <taxon>Paniceae</taxon>
        <taxon>Anthephorinae</taxon>
        <taxon>Digitaria</taxon>
    </lineage>
</organism>
<dbReference type="AlphaFoldDB" id="A0A835E695"/>
<feature type="domain" description="NB-ARC" evidence="1">
    <location>
        <begin position="738"/>
        <end position="895"/>
    </location>
</feature>
<dbReference type="SUPFAM" id="SSF52540">
    <property type="entry name" value="P-loop containing nucleoside triphosphate hydrolases"/>
    <property type="match status" value="2"/>
</dbReference>
<sequence>MTDAIISALVSDMVSRVTSLATELFGRQQSTEAKMQRIGHMLIRVHSVVEEAKGRQITNDGTLLWLTELINGEYQGRYLIDTARCSGHDLEDEAAASARDFALSLVNPLKRVRISAKDGRVHEIDRVHESLRGICDDLKECLVAMLRKRGSSTFSDCGHLRGQLGVLPIVGDIGSGKTTLVHHACDDVRVRSYFSVIMLCCTYTIKTNGGGVVLHSKHVIGDVGIGLNDPLQLFNWSFGNRRFLVVFENMDMNKKILFEEGLLPVLRCSEGSKVIITTNNRRVATIGTVEPIILKALPFPEYWFFFKAHAFAGRDLEENCRLVAFDKAIARKLNGSLFGAKIVGGILRDHPVPNLWSKVLGSNIGGLSLLGNGIGYVADLTVNLLPSHVDMCTVTVSMEPCASQKDLVMLQDLFKPLGSEACLTDTVSFPKVLLSKSVLPFCTYYYVANCTVGAAVLRCSKEGSKSTGSFSRLMLSHRLVAFGKAIAKKLNGSFFGAKIIGVILRDHPIPNLWCKVLRSNIGDLSLLGDGIGYVEDLAENLLPSHVDMCRVTLSMEPYAIISAIIGDVVSRAISLLVGRFSYKGSTENKLQRISQLIIRIHSVVEEAKGRQISNHGTLQWLSELIDTEYQSFYLLDSIRCGYKEAERCDDKVYPQVSNLSLFNPAKRVRVAPRCTMRGAYSWRHNLSIDEIDRVLQRLQGMSCDLVEFIMLLQNCQPISRPLATNIFRDGQMFGRHVDKERVINFLLHEDDQSTEELGVLPIVGTNGIGKTTLVQYACDDARVRNHFPVIMLYNFSCTYDVKKNEGTPSDPLEYVQNNSFSDKRCLMVFEDVDMQRKQILEELLQSLSRYKEGSKVIITTDSKRVANIGTVEPIILTALPCPEYWFFFKAHAFAGRDIQDNPRLISAGKEIARKLKGSFFGAKMVGGVLRDHPDPKFWCKILQSNIGGMYPLGDGLHYISDLADNLLPGHVDMCKVTISKDLFPPETTGLYELWFEIYGFDYF</sequence>
<dbReference type="GO" id="GO:0043531">
    <property type="term" value="F:ADP binding"/>
    <property type="evidence" value="ECO:0007669"/>
    <property type="project" value="InterPro"/>
</dbReference>
<protein>
    <recommendedName>
        <fullName evidence="1">NB-ARC domain-containing protein</fullName>
    </recommendedName>
</protein>
<dbReference type="EMBL" id="JACEFO010002306">
    <property type="protein sequence ID" value="KAF8666410.1"/>
    <property type="molecule type" value="Genomic_DNA"/>
</dbReference>
<dbReference type="InterPro" id="IPR002182">
    <property type="entry name" value="NB-ARC"/>
</dbReference>
<reference evidence="2" key="1">
    <citation type="submission" date="2020-07" db="EMBL/GenBank/DDBJ databases">
        <title>Genome sequence and genetic diversity analysis of an under-domesticated orphan crop, white fonio (Digitaria exilis).</title>
        <authorList>
            <person name="Bennetzen J.L."/>
            <person name="Chen S."/>
            <person name="Ma X."/>
            <person name="Wang X."/>
            <person name="Yssel A.E.J."/>
            <person name="Chaluvadi S.R."/>
            <person name="Johnson M."/>
            <person name="Gangashetty P."/>
            <person name="Hamidou F."/>
            <person name="Sanogo M.D."/>
            <person name="Zwaenepoel A."/>
            <person name="Wallace J."/>
            <person name="Van De Peer Y."/>
            <person name="Van Deynze A."/>
        </authorList>
    </citation>
    <scope>NUCLEOTIDE SEQUENCE</scope>
    <source>
        <tissue evidence="2">Leaves</tissue>
    </source>
</reference>
<comment type="caution">
    <text evidence="2">The sequence shown here is derived from an EMBL/GenBank/DDBJ whole genome shotgun (WGS) entry which is preliminary data.</text>
</comment>
<dbReference type="PANTHER" id="PTHR33377:SF93">
    <property type="entry name" value="NB-ARC DOMAIN-CONTAINING PROTEIN"/>
    <property type="match status" value="1"/>
</dbReference>
<name>A0A835E695_9POAL</name>
<evidence type="ECO:0000259" key="1">
    <source>
        <dbReference type="Pfam" id="PF00931"/>
    </source>
</evidence>
<accession>A0A835E695</accession>